<comment type="similarity">
    <text evidence="1">Belongs to the bacterial/plant glucose-1-phosphate adenylyltransferase family.</text>
</comment>
<accession>A0A4R2BEN3</accession>
<feature type="domain" description="Glucose-1-phosphate adenylyltransferase/Bifunctional protein GlmU-like C-terminal hexapeptide" evidence="4">
    <location>
        <begin position="250"/>
        <end position="320"/>
    </location>
</feature>
<dbReference type="Gene3D" id="3.90.550.10">
    <property type="entry name" value="Spore Coat Polysaccharide Biosynthesis Protein SpsA, Chain A"/>
    <property type="match status" value="2"/>
</dbReference>
<dbReference type="Pfam" id="PF24894">
    <property type="entry name" value="Hexapep_GlmU"/>
    <property type="match status" value="1"/>
</dbReference>
<dbReference type="PANTHER" id="PTHR43523:SF6">
    <property type="entry name" value="GLYCOGEN BIOSYNTHESIS PROTEIN GLGD"/>
    <property type="match status" value="1"/>
</dbReference>
<keyword evidence="6" id="KW-1185">Reference proteome</keyword>
<dbReference type="InterPro" id="IPR011831">
    <property type="entry name" value="ADP-Glc_PPase"/>
</dbReference>
<dbReference type="SUPFAM" id="SSF53448">
    <property type="entry name" value="Nucleotide-diphospho-sugar transferases"/>
    <property type="match status" value="1"/>
</dbReference>
<keyword evidence="2" id="KW-0320">Glycogen biosynthesis</keyword>
<comment type="caution">
    <text evidence="5">The sequence shown here is derived from an EMBL/GenBank/DDBJ whole genome shotgun (WGS) entry which is preliminary data.</text>
</comment>
<reference evidence="5 6" key="1">
    <citation type="journal article" date="2015" name="Stand. Genomic Sci.">
        <title>Genomic Encyclopedia of Bacterial and Archaeal Type Strains, Phase III: the genomes of soil and plant-associated and newly described type strains.</title>
        <authorList>
            <person name="Whitman W.B."/>
            <person name="Woyke T."/>
            <person name="Klenk H.P."/>
            <person name="Zhou Y."/>
            <person name="Lilburn T.G."/>
            <person name="Beck B.J."/>
            <person name="De Vos P."/>
            <person name="Vandamme P."/>
            <person name="Eisen J.A."/>
            <person name="Garrity G."/>
            <person name="Hugenholtz P."/>
            <person name="Kyrpides N.C."/>
        </authorList>
    </citation>
    <scope>NUCLEOTIDE SEQUENCE [LARGE SCALE GENOMIC DNA]</scope>
    <source>
        <strain evidence="5 6">CV53</strain>
    </source>
</reference>
<dbReference type="CDD" id="cd04651">
    <property type="entry name" value="LbH_G1P_AT_C"/>
    <property type="match status" value="1"/>
</dbReference>
<dbReference type="GO" id="GO:0005978">
    <property type="term" value="P:glycogen biosynthetic process"/>
    <property type="evidence" value="ECO:0007669"/>
    <property type="project" value="UniProtKB-KW"/>
</dbReference>
<evidence type="ECO:0000256" key="2">
    <source>
        <dbReference type="ARBA" id="ARBA00023056"/>
    </source>
</evidence>
<evidence type="ECO:0000313" key="6">
    <source>
        <dbReference type="Proteomes" id="UP000295689"/>
    </source>
</evidence>
<dbReference type="InterPro" id="IPR029044">
    <property type="entry name" value="Nucleotide-diphossugar_trans"/>
</dbReference>
<evidence type="ECO:0000259" key="3">
    <source>
        <dbReference type="Pfam" id="PF00483"/>
    </source>
</evidence>
<evidence type="ECO:0000256" key="1">
    <source>
        <dbReference type="ARBA" id="ARBA00010443"/>
    </source>
</evidence>
<dbReference type="AlphaFoldDB" id="A0A4R2BEN3"/>
<dbReference type="SUPFAM" id="SSF51161">
    <property type="entry name" value="Trimeric LpxA-like enzymes"/>
    <property type="match status" value="1"/>
</dbReference>
<dbReference type="Pfam" id="PF00483">
    <property type="entry name" value="NTP_transferase"/>
    <property type="match status" value="1"/>
</dbReference>
<name>A0A4R2BEN3_9BACI</name>
<feature type="domain" description="Nucleotidyl transferase" evidence="3">
    <location>
        <begin position="18"/>
        <end position="147"/>
    </location>
</feature>
<dbReference type="CDD" id="cd02508">
    <property type="entry name" value="ADP_Glucose_PP"/>
    <property type="match status" value="1"/>
</dbReference>
<dbReference type="GO" id="GO:0008878">
    <property type="term" value="F:glucose-1-phosphate adenylyltransferase activity"/>
    <property type="evidence" value="ECO:0007669"/>
    <property type="project" value="InterPro"/>
</dbReference>
<dbReference type="InterPro" id="IPR011004">
    <property type="entry name" value="Trimer_LpxA-like_sf"/>
</dbReference>
<evidence type="ECO:0000259" key="4">
    <source>
        <dbReference type="Pfam" id="PF24894"/>
    </source>
</evidence>
<dbReference type="EMBL" id="SLVV01000007">
    <property type="protein sequence ID" value="TCN24324.1"/>
    <property type="molecule type" value="Genomic_DNA"/>
</dbReference>
<protein>
    <submittedName>
        <fullName evidence="5">Glucose-1-phosphate adenylyltransferase</fullName>
    </submittedName>
</protein>
<organism evidence="5 6">
    <name type="scientific">Mesobacillus foraminis</name>
    <dbReference type="NCBI Taxonomy" id="279826"/>
    <lineage>
        <taxon>Bacteria</taxon>
        <taxon>Bacillati</taxon>
        <taxon>Bacillota</taxon>
        <taxon>Bacilli</taxon>
        <taxon>Bacillales</taxon>
        <taxon>Bacillaceae</taxon>
        <taxon>Mesobacillus</taxon>
    </lineage>
</organism>
<dbReference type="InterPro" id="IPR056818">
    <property type="entry name" value="GlmU/GlgC-like_hexapep"/>
</dbReference>
<dbReference type="Proteomes" id="UP000295689">
    <property type="component" value="Unassembled WGS sequence"/>
</dbReference>
<dbReference type="RefSeq" id="WP_132006955.1">
    <property type="nucleotide sequence ID" value="NZ_JABUHM010000005.1"/>
</dbReference>
<gene>
    <name evidence="5" type="ORF">EV146_10716</name>
</gene>
<dbReference type="PANTHER" id="PTHR43523">
    <property type="entry name" value="GLUCOSE-1-PHOSPHATE ADENYLYLTRANSFERASE-RELATED"/>
    <property type="match status" value="1"/>
</dbReference>
<keyword evidence="5" id="KW-0808">Transferase</keyword>
<dbReference type="Gene3D" id="2.160.10.10">
    <property type="entry name" value="Hexapeptide repeat proteins"/>
    <property type="match status" value="1"/>
</dbReference>
<proteinExistence type="inferred from homology"/>
<evidence type="ECO:0000313" key="5">
    <source>
        <dbReference type="EMBL" id="TCN24324.1"/>
    </source>
</evidence>
<keyword evidence="5" id="KW-0548">Nucleotidyltransferase</keyword>
<dbReference type="InterPro" id="IPR005835">
    <property type="entry name" value="NTP_transferase_dom"/>
</dbReference>
<sequence>MNKRLLGVIDATTYHEDLSDLTSHRSVAAIPFGGRYRLIDFVLSNMVNSGIQSVAIFPKYQYRSLMDHLGSGRNWDLNRKRDGLFFFPSPSLDKPVTGIGSLDHFAANIDFFNRSTQEYALITNAYTVFNMDFNPLLEWHVHTGCDITEVRKNGATLGIYLVKTSLLMELIETRKETGYLSMRDVVTDINSPYKLCYYNYEGYATMIDTVETYYAESMNLLKPEIWEQLFLKERPILTKVKDEPPTRYSKSASVQNSMIANGADIEGTVENSIIARGVKIAKGAVVKNSIIMQKSRIGEDCILDHAILDKDVRIEAGAIITGTKNSPNILRKGSVQGEWLNS</sequence>